<dbReference type="EMBL" id="VTPC01087796">
    <property type="protein sequence ID" value="KAF2886396.1"/>
    <property type="molecule type" value="Genomic_DNA"/>
</dbReference>
<dbReference type="AlphaFoldDB" id="A0A8K0G595"/>
<organism evidence="1 2">
    <name type="scientific">Ignelater luminosus</name>
    <name type="common">Cucubano</name>
    <name type="synonym">Pyrophorus luminosus</name>
    <dbReference type="NCBI Taxonomy" id="2038154"/>
    <lineage>
        <taxon>Eukaryota</taxon>
        <taxon>Metazoa</taxon>
        <taxon>Ecdysozoa</taxon>
        <taxon>Arthropoda</taxon>
        <taxon>Hexapoda</taxon>
        <taxon>Insecta</taxon>
        <taxon>Pterygota</taxon>
        <taxon>Neoptera</taxon>
        <taxon>Endopterygota</taxon>
        <taxon>Coleoptera</taxon>
        <taxon>Polyphaga</taxon>
        <taxon>Elateriformia</taxon>
        <taxon>Elateroidea</taxon>
        <taxon>Elateridae</taxon>
        <taxon>Agrypninae</taxon>
        <taxon>Pyrophorini</taxon>
        <taxon>Ignelater</taxon>
    </lineage>
</organism>
<protein>
    <submittedName>
        <fullName evidence="1">Uncharacterized protein</fullName>
    </submittedName>
</protein>
<accession>A0A8K0G595</accession>
<dbReference type="Proteomes" id="UP000801492">
    <property type="component" value="Unassembled WGS sequence"/>
</dbReference>
<reference evidence="1" key="1">
    <citation type="submission" date="2019-08" db="EMBL/GenBank/DDBJ databases">
        <title>The genome of the North American firefly Photinus pyralis.</title>
        <authorList>
            <consortium name="Photinus pyralis genome working group"/>
            <person name="Fallon T.R."/>
            <person name="Sander Lower S.E."/>
            <person name="Weng J.-K."/>
        </authorList>
    </citation>
    <scope>NUCLEOTIDE SEQUENCE</scope>
    <source>
        <strain evidence="1">TRF0915ILg1</strain>
        <tissue evidence="1">Whole body</tissue>
    </source>
</reference>
<comment type="caution">
    <text evidence="1">The sequence shown here is derived from an EMBL/GenBank/DDBJ whole genome shotgun (WGS) entry which is preliminary data.</text>
</comment>
<evidence type="ECO:0000313" key="1">
    <source>
        <dbReference type="EMBL" id="KAF2886396.1"/>
    </source>
</evidence>
<sequence length="165" mass="18666">MRCISGVNKKETENLTKGKETKQKLSRERRNVFSDNVGLNCETKDSSYEISHEWERIRATAAIASSVIQDLGMITEEDMSVVIDKSKIRREIQKARKILLEVESVAVVKAIYFDGRKDNTIVQEKVGAKMYSRVVKEKHISIIHEPDGDYIDHITPMNGTGAEVA</sequence>
<dbReference type="OrthoDB" id="6775908at2759"/>
<proteinExistence type="predicted"/>
<evidence type="ECO:0000313" key="2">
    <source>
        <dbReference type="Proteomes" id="UP000801492"/>
    </source>
</evidence>
<gene>
    <name evidence="1" type="ORF">ILUMI_19776</name>
</gene>
<keyword evidence="2" id="KW-1185">Reference proteome</keyword>
<name>A0A8K0G595_IGNLU</name>